<evidence type="ECO:0000256" key="13">
    <source>
        <dbReference type="ARBA" id="ARBA00023291"/>
    </source>
</evidence>
<dbReference type="InterPro" id="IPR002489">
    <property type="entry name" value="Glu_synth_asu_C"/>
</dbReference>
<keyword evidence="13" id="KW-0003">3Fe-4S</keyword>
<name>A0A2S5CJR6_9GAMM</name>
<evidence type="ECO:0000256" key="8">
    <source>
        <dbReference type="ARBA" id="ARBA00022962"/>
    </source>
</evidence>
<reference evidence="16 17" key="1">
    <citation type="submission" date="2017-11" db="EMBL/GenBank/DDBJ databases">
        <title>Draft Genome Sequence of Methylobacter psychrotolerans Sph1T, an Obligate Methanotroph from Low-Temperature Environments.</title>
        <authorList>
            <person name="Oshkin I.Y."/>
            <person name="Miroshnikov K."/>
            <person name="Belova S.E."/>
            <person name="Korzhenkov A."/>
            <person name="Toshchakov S.V."/>
            <person name="Dedysh S.N."/>
        </authorList>
    </citation>
    <scope>NUCLEOTIDE SEQUENCE [LARGE SCALE GENOMIC DNA]</scope>
    <source>
        <strain evidence="16 17">Sph1</strain>
    </source>
</reference>
<protein>
    <submittedName>
        <fullName evidence="16">Glutamate synthase large subunit</fullName>
    </submittedName>
</protein>
<dbReference type="SUPFAM" id="SSF69336">
    <property type="entry name" value="Alpha subunit of glutamate synthase, C-terminal domain"/>
    <property type="match status" value="1"/>
</dbReference>
<comment type="cofactor">
    <cofactor evidence="1">
        <name>FMN</name>
        <dbReference type="ChEBI" id="CHEBI:58210"/>
    </cofactor>
</comment>
<dbReference type="SUPFAM" id="SSF56235">
    <property type="entry name" value="N-terminal nucleophile aminohydrolases (Ntn hydrolases)"/>
    <property type="match status" value="1"/>
</dbReference>
<evidence type="ECO:0000256" key="10">
    <source>
        <dbReference type="ARBA" id="ARBA00023004"/>
    </source>
</evidence>
<dbReference type="GO" id="GO:0006537">
    <property type="term" value="P:glutamate biosynthetic process"/>
    <property type="evidence" value="ECO:0007669"/>
    <property type="project" value="UniProtKB-KW"/>
</dbReference>
<keyword evidence="10" id="KW-0408">Iron</keyword>
<evidence type="ECO:0000313" key="17">
    <source>
        <dbReference type="Proteomes" id="UP000237423"/>
    </source>
</evidence>
<comment type="cofactor">
    <cofactor evidence="2">
        <name>[3Fe-4S] cluster</name>
        <dbReference type="ChEBI" id="CHEBI:21137"/>
    </cofactor>
</comment>
<dbReference type="Gene3D" id="3.60.20.10">
    <property type="entry name" value="Glutamine Phosphoribosylpyrophosphate, subunit 1, domain 1"/>
    <property type="match status" value="1"/>
</dbReference>
<comment type="pathway">
    <text evidence="14">Amino-acid biosynthesis.</text>
</comment>
<evidence type="ECO:0000256" key="11">
    <source>
        <dbReference type="ARBA" id="ARBA00023014"/>
    </source>
</evidence>
<dbReference type="CDD" id="cd02808">
    <property type="entry name" value="GltS_FMN"/>
    <property type="match status" value="1"/>
</dbReference>
<dbReference type="InterPro" id="IPR002932">
    <property type="entry name" value="Glu_synthdom"/>
</dbReference>
<dbReference type="GO" id="GO:0051538">
    <property type="term" value="F:3 iron, 4 sulfur cluster binding"/>
    <property type="evidence" value="ECO:0007669"/>
    <property type="project" value="UniProtKB-KW"/>
</dbReference>
<dbReference type="Proteomes" id="UP000237423">
    <property type="component" value="Unassembled WGS sequence"/>
</dbReference>
<comment type="caution">
    <text evidence="16">The sequence shown here is derived from an EMBL/GenBank/DDBJ whole genome shotgun (WGS) entry which is preliminary data.</text>
</comment>
<dbReference type="InterPro" id="IPR050711">
    <property type="entry name" value="ET-N_metabolism_enzyme"/>
</dbReference>
<dbReference type="PANTHER" id="PTHR11938">
    <property type="entry name" value="FAD NADPH DEHYDROGENASE/OXIDOREDUCTASE"/>
    <property type="match status" value="1"/>
</dbReference>
<feature type="domain" description="Glutamine amidotransferase type-2" evidence="15">
    <location>
        <begin position="62"/>
        <end position="448"/>
    </location>
</feature>
<evidence type="ECO:0000256" key="9">
    <source>
        <dbReference type="ARBA" id="ARBA00023002"/>
    </source>
</evidence>
<dbReference type="GO" id="GO:0019676">
    <property type="term" value="P:ammonia assimilation cycle"/>
    <property type="evidence" value="ECO:0007669"/>
    <property type="project" value="TreeGrafter"/>
</dbReference>
<keyword evidence="9" id="KW-0560">Oxidoreductase</keyword>
<evidence type="ECO:0000256" key="12">
    <source>
        <dbReference type="ARBA" id="ARBA00023164"/>
    </source>
</evidence>
<evidence type="ECO:0000256" key="1">
    <source>
        <dbReference type="ARBA" id="ARBA00001917"/>
    </source>
</evidence>
<evidence type="ECO:0000256" key="3">
    <source>
        <dbReference type="ARBA" id="ARBA00009716"/>
    </source>
</evidence>
<dbReference type="InterPro" id="IPR006982">
    <property type="entry name" value="Glu_synth_centr_N"/>
</dbReference>
<evidence type="ECO:0000256" key="2">
    <source>
        <dbReference type="ARBA" id="ARBA00001927"/>
    </source>
</evidence>
<dbReference type="Pfam" id="PF01493">
    <property type="entry name" value="GXGXG"/>
    <property type="match status" value="1"/>
</dbReference>
<evidence type="ECO:0000256" key="14">
    <source>
        <dbReference type="ARBA" id="ARBA00029440"/>
    </source>
</evidence>
<proteinExistence type="inferred from homology"/>
<keyword evidence="8" id="KW-0315">Glutamine amidotransferase</keyword>
<dbReference type="InterPro" id="IPR017932">
    <property type="entry name" value="GATase_2_dom"/>
</dbReference>
<keyword evidence="4" id="KW-0028">Amino-acid biosynthesis</keyword>
<organism evidence="16 17">
    <name type="scientific">Methylovulum psychrotolerans</name>
    <dbReference type="NCBI Taxonomy" id="1704499"/>
    <lineage>
        <taxon>Bacteria</taxon>
        <taxon>Pseudomonadati</taxon>
        <taxon>Pseudomonadota</taxon>
        <taxon>Gammaproteobacteria</taxon>
        <taxon>Methylococcales</taxon>
        <taxon>Methylococcaceae</taxon>
        <taxon>Methylovulum</taxon>
    </lineage>
</organism>
<dbReference type="Pfam" id="PF04898">
    <property type="entry name" value="Glu_syn_central"/>
    <property type="match status" value="1"/>
</dbReference>
<dbReference type="InterPro" id="IPR036485">
    <property type="entry name" value="Glu_synth_asu_C_sf"/>
</dbReference>
<evidence type="ECO:0000256" key="7">
    <source>
        <dbReference type="ARBA" id="ARBA00022723"/>
    </source>
</evidence>
<keyword evidence="6" id="KW-0288">FMN</keyword>
<dbReference type="GO" id="GO:0046872">
    <property type="term" value="F:metal ion binding"/>
    <property type="evidence" value="ECO:0007669"/>
    <property type="project" value="UniProtKB-KW"/>
</dbReference>
<dbReference type="GO" id="GO:0015930">
    <property type="term" value="F:glutamate synthase activity"/>
    <property type="evidence" value="ECO:0007669"/>
    <property type="project" value="InterPro"/>
</dbReference>
<keyword evidence="5" id="KW-0285">Flavoprotein</keyword>
<keyword evidence="7" id="KW-0479">Metal-binding</keyword>
<dbReference type="EMBL" id="PGFZ01000007">
    <property type="protein sequence ID" value="POZ51007.1"/>
    <property type="molecule type" value="Genomic_DNA"/>
</dbReference>
<evidence type="ECO:0000313" key="16">
    <source>
        <dbReference type="EMBL" id="POZ51007.1"/>
    </source>
</evidence>
<evidence type="ECO:0000256" key="5">
    <source>
        <dbReference type="ARBA" id="ARBA00022630"/>
    </source>
</evidence>
<evidence type="ECO:0000256" key="4">
    <source>
        <dbReference type="ARBA" id="ARBA00022605"/>
    </source>
</evidence>
<dbReference type="InterPro" id="IPR029055">
    <property type="entry name" value="Ntn_hydrolases_N"/>
</dbReference>
<dbReference type="InterPro" id="IPR013785">
    <property type="entry name" value="Aldolase_TIM"/>
</dbReference>
<dbReference type="SUPFAM" id="SSF51395">
    <property type="entry name" value="FMN-linked oxidoreductases"/>
    <property type="match status" value="1"/>
</dbReference>
<dbReference type="Pfam" id="PF01645">
    <property type="entry name" value="Glu_synthase"/>
    <property type="match status" value="1"/>
</dbReference>
<comment type="similarity">
    <text evidence="3">Belongs to the glutamate synthase family.</text>
</comment>
<sequence>MCAIDSITHCQKKRPRIARKNIHCTLHIYSMNRQRGRLMNIHSRLTQQEAMLYNPELSQDSCGVGFITHKQSKQTHDLLAKSHDALCTIPHRGGMSAEGIGDGAGVNIDLSRNFFRKITGIADLELGQFGVANFFFPEDHDHYDSTAQAMVERHLQAAGLPILLWRAVPIDKSVLNDASVKAQLPIKQCVFGRPEALRDASHAVFERHIQATLLDIEVEGYSLPELTGFYPLSMSSRTQVYKGRLNSFEVIPYFTDLYDTDHEISTLFFHTRFSTNTAPATTMAQPFRYMAHNGELNTDKKNRLSESAIARQNNKHIIFPCGQSDSGRLDQTLSRRINEDEMDIVTAVLAMMPPAWENDTTLSPQVRAMFEYFSLYEEKNDGPAALIFSDGIRVGARLDRLGLRPLRSVETGEYLCVMSEAGQIDFPPKEVIKRGRIEAGGMIYFDHTTQQAYNTREIMERLAAEQDYQALLVKRCLHLTELPPVPLAELTYNTTFNVDQQHTAYSLNQESFKFLLDPMLATGMEKVTAMGYGIAPNALSGAEGGMSRYFSQRFAQVTNPPLDSIRESDGMTLRVALGAKPNFSDAQTRQLVIDTPILQRTQLEQIRRQTAVSTITLDALYTPDFADAQLNADNLEQALAVVCDHVEQAAQNNVGIIILSDINISQNQAAIPAILMIAAANQRLVKQGLRFNSSLIAETGQAASPHDIATILGFGASAICPLSVHNRVMSHYAPAEQQKILDKFQKGTEKSLMKTMGKFGLCTVESYIGGEFFESNYLDTDEPKLSPYFPNIHASVGGVRYADLAASATEWHHKALSVHEEKDIPFLGLFKERQDGAGHSYGNTAVREYINMTDEAILYIPQEQAPTASDTAYLDFGYEKRTDVQLDSFGITPAYRSFTKNLYQERAERPAALRDIMAFPADVSSAQTCADFDRSLGQQNLRGNINYLVRGLSVKQTATGSFTVSLDGNPSKARLEQLAAHLQQRFGAAGDSGFSLTVTAEELRVSTPETSLLAGYLQAVKPARDPIALADVQPAHTITPTLASGAMSHGALLAEAHEAVALGTNIVGGLSNSGEGGEHSSRFNTLRSCKIKQFASGRFGVWAGYLADPTIQEIEIKIAQGAKPGEGGQLPAAKVSVEIAALRGGTPRVELVSPPPHHDTYSIEDLGQLIHDAKAARIKVGVKLVSSEGIGTIAVGVAKAGADIINVAGNTGGTGAAAVTSLKHSGRSPEIGIAEVHQALAVNGLREKVILRCSGAHQGGIDVVKSAILGADSFEFGTTALMMLRCVMAKNCNIKCPAGLTTSHEEFKGDPRVLAQYFMNLAHEVREILASLGYTSLQDIRGKTELLHLIDHPCMVGQIDLHKMLAEVEEIKIAKPIYLEANFSVDDRIIEQVKNTLIRDRQEQVIIEGDGFKLNNRNKTVGGQAAIDIERLLAYQLDADSVAAAKIIYQTATGRRYFAPDSIVIRTTGSAGQSYAAFLNDGMRMEHLGTCNDGVGKSACGGTLVIESPGGGIKTPGNNVLIGNFALFGATGGKAFINGEAGDRFAVRNSGAMAVVEGVGDFACEYMTNGAVLNIGGFGKGFCNGMSGGNAYQYDPEDRLEKLYDKSSVALHRLTEDTDTARGHEQFILAMLEQHADNANSSKAKNLLVNWAQERGHFKFAVPLWLYKTQDAQYLQQTTDRKEMLEELAQELARQQIGQVKQAYLSTQPLFGGIIPDYGSSDTDLTFKLINSFAVLDKAQQVARDSLKHLPEALRGQSQIEQAARKIILERPRKLQEALVKNTREAYSNYSDGHLAWLLAAKRLNDYKTALINRSVQSIYSIGSTAWIIEQEQINKQALAGIPSIEAYLASLVGLGIAQNLLSEPTA</sequence>
<dbReference type="CDD" id="cd00713">
    <property type="entry name" value="GltS"/>
    <property type="match status" value="1"/>
</dbReference>
<accession>A0A2S5CJR6</accession>
<dbReference type="PANTHER" id="PTHR11938:SF133">
    <property type="entry name" value="GLUTAMATE SYNTHASE (NADH)"/>
    <property type="match status" value="1"/>
</dbReference>
<gene>
    <name evidence="16" type="ORF">AADEFJLK_02963</name>
</gene>
<dbReference type="Gene3D" id="3.20.20.70">
    <property type="entry name" value="Aldolase class I"/>
    <property type="match status" value="2"/>
</dbReference>
<evidence type="ECO:0000259" key="15">
    <source>
        <dbReference type="PROSITE" id="PS51278"/>
    </source>
</evidence>
<dbReference type="Pfam" id="PF00310">
    <property type="entry name" value="GATase_2"/>
    <property type="match status" value="1"/>
</dbReference>
<evidence type="ECO:0000256" key="6">
    <source>
        <dbReference type="ARBA" id="ARBA00022643"/>
    </source>
</evidence>
<keyword evidence="11" id="KW-0411">Iron-sulfur</keyword>
<dbReference type="PROSITE" id="PS51278">
    <property type="entry name" value="GATASE_TYPE_2"/>
    <property type="match status" value="1"/>
</dbReference>
<dbReference type="Gene3D" id="2.160.20.60">
    <property type="entry name" value="Glutamate synthase, alpha subunit, C-terminal domain"/>
    <property type="match status" value="1"/>
</dbReference>
<keyword evidence="12" id="KW-0314">Glutamate biosynthesis</keyword>